<dbReference type="Pfam" id="PF13384">
    <property type="entry name" value="HTH_23"/>
    <property type="match status" value="1"/>
</dbReference>
<evidence type="ECO:0000259" key="1">
    <source>
        <dbReference type="PROSITE" id="PS50531"/>
    </source>
</evidence>
<organism evidence="2 3">
    <name type="scientific">Bacillus cereus</name>
    <dbReference type="NCBI Taxonomy" id="1396"/>
    <lineage>
        <taxon>Bacteria</taxon>
        <taxon>Bacillati</taxon>
        <taxon>Bacillota</taxon>
        <taxon>Bacilli</taxon>
        <taxon>Bacillales</taxon>
        <taxon>Bacillaceae</taxon>
        <taxon>Bacillus</taxon>
        <taxon>Bacillus cereus group</taxon>
    </lineage>
</organism>
<dbReference type="PANTHER" id="PTHR33498:SF1">
    <property type="entry name" value="TRANSPOSASE FOR INSERTION SEQUENCE ELEMENT IS1557"/>
    <property type="match status" value="1"/>
</dbReference>
<name>A0A9X7CH55_BACCE</name>
<dbReference type="Gene3D" id="1.10.10.60">
    <property type="entry name" value="Homeodomain-like"/>
    <property type="match status" value="1"/>
</dbReference>
<dbReference type="Proteomes" id="UP000224203">
    <property type="component" value="Unassembled WGS sequence"/>
</dbReference>
<dbReference type="InterPro" id="IPR047951">
    <property type="entry name" value="Transpos_ISL3"/>
</dbReference>
<sequence length="275" mass="31777">MEIDKTHIKRVCIDDFAKKKRHTYGTIMINIDTHRVVDLIHSRNSEDVTVWLKTFPNLEIVSRDGSITYAHSITEAHPEAIQISDRFHLIQNLTKYCTEFFKSIVTVNVKIPVTNLKEAHSMNVNNLNMPFTEKVKIANGLMNNGHTLHQIAKILQMDIRKVKKVVSMSLNEQEEYLMSTMKRSHEHKILQKEKQICEVQQLYKQGNSKHRIARQLGLNPRTISRYLKTETTGMHANSGQTRASMLDPYGEEIKQYVTSRYTSVQIDAILSKESI</sequence>
<gene>
    <name evidence="2" type="ORF">COC69_30970</name>
</gene>
<comment type="caution">
    <text evidence="2">The sequence shown here is derived from an EMBL/GenBank/DDBJ whole genome shotgun (WGS) entry which is preliminary data.</text>
</comment>
<reference evidence="2 3" key="1">
    <citation type="submission" date="2017-09" db="EMBL/GenBank/DDBJ databases">
        <title>Large-scale bioinformatics analysis of Bacillus genomes uncovers conserved roles of natural products in bacterial physiology.</title>
        <authorList>
            <consortium name="Agbiome Team Llc"/>
            <person name="Bleich R.M."/>
            <person name="Grubbs K.J."/>
            <person name="Santa Maria K.C."/>
            <person name="Allen S.E."/>
            <person name="Farag S."/>
            <person name="Shank E.A."/>
            <person name="Bowers A."/>
        </authorList>
    </citation>
    <scope>NUCLEOTIDE SEQUENCE [LARGE SCALE GENOMIC DNA]</scope>
    <source>
        <strain evidence="2 3">AFS041711</strain>
    </source>
</reference>
<protein>
    <recommendedName>
        <fullName evidence="1">HTH IS21-type domain-containing protein</fullName>
    </recommendedName>
</protein>
<dbReference type="Pfam" id="PF01610">
    <property type="entry name" value="DDE_Tnp_ISL3"/>
    <property type="match status" value="1"/>
</dbReference>
<evidence type="ECO:0000313" key="2">
    <source>
        <dbReference type="EMBL" id="PGS63996.1"/>
    </source>
</evidence>
<dbReference type="AlphaFoldDB" id="A0A9X7CH55"/>
<evidence type="ECO:0000313" key="3">
    <source>
        <dbReference type="Proteomes" id="UP000224203"/>
    </source>
</evidence>
<dbReference type="PANTHER" id="PTHR33498">
    <property type="entry name" value="TRANSPOSASE FOR INSERTION SEQUENCE ELEMENT IS1557"/>
    <property type="match status" value="1"/>
</dbReference>
<accession>A0A9X7CH55</accession>
<feature type="domain" description="HTH IS21-type" evidence="1">
    <location>
        <begin position="194"/>
        <end position="257"/>
    </location>
</feature>
<dbReference type="PROSITE" id="PS50531">
    <property type="entry name" value="HTH_IS21"/>
    <property type="match status" value="1"/>
</dbReference>
<dbReference type="InterPro" id="IPR017894">
    <property type="entry name" value="HTH_IS21_transposase_type"/>
</dbReference>
<dbReference type="EMBL" id="NULI01000280">
    <property type="protein sequence ID" value="PGS63996.1"/>
    <property type="molecule type" value="Genomic_DNA"/>
</dbReference>
<dbReference type="InterPro" id="IPR002560">
    <property type="entry name" value="Transposase_DDE"/>
</dbReference>
<proteinExistence type="predicted"/>